<evidence type="ECO:0000313" key="5">
    <source>
        <dbReference type="EMBL" id="CUR55589.1"/>
    </source>
</evidence>
<dbReference type="InterPro" id="IPR046335">
    <property type="entry name" value="LacI/GalR-like_sensor"/>
</dbReference>
<keyword evidence="2" id="KW-0238">DNA-binding</keyword>
<sequence length="340" mass="36403">MSRPPSTRPTLEQVAALAGVGRGTASRVINGGAKVSPRARLAVEEAIAELGYVPNPAARTLVTQRTDAVALVIAESEERIFGEPFFAGVVRGIGSALSEANRQLVLLIAQAGHRTGHLADYLTRQHVDGVLLLSLHDDDELPQRMRSRGLPVVLGGRVNDTEPGSYVDVDNLLGARLAVDHLVHRGRRHIAAIAGPLDMVAGRTRHEGYVAGLVAAGREVDERLVAHGDFSQESGEAAMRELLIRFPDLDAVSCANDLMAAGALRVLREAGRQVPEDVSVVGFDDAPLALTTHPPLTTVHQSPERMGREMVDLLLEIMANPDQPTHGRMLPTHLVVRGSS</sequence>
<dbReference type="CDD" id="cd06267">
    <property type="entry name" value="PBP1_LacI_sugar_binding-like"/>
    <property type="match status" value="1"/>
</dbReference>
<dbReference type="GO" id="GO:0003700">
    <property type="term" value="F:DNA-binding transcription factor activity"/>
    <property type="evidence" value="ECO:0007669"/>
    <property type="project" value="TreeGrafter"/>
</dbReference>
<dbReference type="SMART" id="SM00354">
    <property type="entry name" value="HTH_LACI"/>
    <property type="match status" value="1"/>
</dbReference>
<keyword evidence="3" id="KW-0804">Transcription</keyword>
<dbReference type="Pfam" id="PF00356">
    <property type="entry name" value="LacI"/>
    <property type="match status" value="1"/>
</dbReference>
<dbReference type="SUPFAM" id="SSF47413">
    <property type="entry name" value="lambda repressor-like DNA-binding domains"/>
    <property type="match status" value="1"/>
</dbReference>
<dbReference type="PANTHER" id="PTHR30146">
    <property type="entry name" value="LACI-RELATED TRANSCRIPTIONAL REPRESSOR"/>
    <property type="match status" value="1"/>
</dbReference>
<dbReference type="PANTHER" id="PTHR30146:SF109">
    <property type="entry name" value="HTH-TYPE TRANSCRIPTIONAL REGULATOR GALS"/>
    <property type="match status" value="1"/>
</dbReference>
<accession>A0A2P2C0R0</accession>
<evidence type="ECO:0000256" key="1">
    <source>
        <dbReference type="ARBA" id="ARBA00023015"/>
    </source>
</evidence>
<dbReference type="InterPro" id="IPR028082">
    <property type="entry name" value="Peripla_BP_I"/>
</dbReference>
<dbReference type="GO" id="GO:0000976">
    <property type="term" value="F:transcription cis-regulatory region binding"/>
    <property type="evidence" value="ECO:0007669"/>
    <property type="project" value="TreeGrafter"/>
</dbReference>
<dbReference type="InterPro" id="IPR000843">
    <property type="entry name" value="HTH_LacI"/>
</dbReference>
<evidence type="ECO:0000256" key="2">
    <source>
        <dbReference type="ARBA" id="ARBA00023125"/>
    </source>
</evidence>
<dbReference type="CDD" id="cd01392">
    <property type="entry name" value="HTH_LacI"/>
    <property type="match status" value="1"/>
</dbReference>
<dbReference type="Gene3D" id="3.40.50.2300">
    <property type="match status" value="2"/>
</dbReference>
<evidence type="ECO:0000259" key="4">
    <source>
        <dbReference type="PROSITE" id="PS50932"/>
    </source>
</evidence>
<dbReference type="PROSITE" id="PS50932">
    <property type="entry name" value="HTH_LACI_2"/>
    <property type="match status" value="1"/>
</dbReference>
<proteinExistence type="predicted"/>
<protein>
    <submittedName>
        <fullName evidence="5">HTH-type transcriptional regulator CelR</fullName>
    </submittedName>
</protein>
<gene>
    <name evidence="5" type="primary">celR</name>
    <name evidence="5" type="ORF">NOCA2280031</name>
</gene>
<dbReference type="AlphaFoldDB" id="A0A2P2C0R0"/>
<keyword evidence="1" id="KW-0805">Transcription regulation</keyword>
<dbReference type="Gene3D" id="1.10.260.40">
    <property type="entry name" value="lambda repressor-like DNA-binding domains"/>
    <property type="match status" value="1"/>
</dbReference>
<reference evidence="5" key="1">
    <citation type="submission" date="2015-08" db="EMBL/GenBank/DDBJ databases">
        <authorList>
            <person name="Babu N.S."/>
            <person name="Beckwith C.J."/>
            <person name="Beseler K.G."/>
            <person name="Brison A."/>
            <person name="Carone J.V."/>
            <person name="Caskin T.P."/>
            <person name="Diamond M."/>
            <person name="Durham M.E."/>
            <person name="Foxe J.M."/>
            <person name="Go M."/>
            <person name="Henderson B.A."/>
            <person name="Jones I.B."/>
            <person name="McGettigan J.A."/>
            <person name="Micheletti S.J."/>
            <person name="Nasrallah M.E."/>
            <person name="Ortiz D."/>
            <person name="Piller C.R."/>
            <person name="Privatt S.R."/>
            <person name="Schneider S.L."/>
            <person name="Sharp S."/>
            <person name="Smith T.C."/>
            <person name="Stanton J.D."/>
            <person name="Ullery H.E."/>
            <person name="Wilson R.J."/>
            <person name="Serrano M.G."/>
            <person name="Buck G."/>
            <person name="Lee V."/>
            <person name="Wang Y."/>
            <person name="Carvalho R."/>
            <person name="Voegtly L."/>
            <person name="Shi R."/>
            <person name="Duckworth R."/>
            <person name="Johnson A."/>
            <person name="Loviza R."/>
            <person name="Walstead R."/>
            <person name="Shah Z."/>
            <person name="Kiflezghi M."/>
            <person name="Wade K."/>
            <person name="Ball S.L."/>
            <person name="Bradley K.W."/>
            <person name="Asai D.J."/>
            <person name="Bowman C.A."/>
            <person name="Russell D.A."/>
            <person name="Pope W.H."/>
            <person name="Jacobs-Sera D."/>
            <person name="Hendrix R.W."/>
            <person name="Hatfull G.F."/>
        </authorList>
    </citation>
    <scope>NUCLEOTIDE SEQUENCE</scope>
</reference>
<dbReference type="EMBL" id="CZKA01000021">
    <property type="protein sequence ID" value="CUR55589.1"/>
    <property type="molecule type" value="Genomic_DNA"/>
</dbReference>
<dbReference type="SUPFAM" id="SSF53822">
    <property type="entry name" value="Periplasmic binding protein-like I"/>
    <property type="match status" value="1"/>
</dbReference>
<organism evidence="5">
    <name type="scientific">metagenome</name>
    <dbReference type="NCBI Taxonomy" id="256318"/>
    <lineage>
        <taxon>unclassified sequences</taxon>
        <taxon>metagenomes</taxon>
    </lineage>
</organism>
<name>A0A2P2C0R0_9ZZZZ</name>
<evidence type="ECO:0000256" key="3">
    <source>
        <dbReference type="ARBA" id="ARBA00023163"/>
    </source>
</evidence>
<feature type="domain" description="HTH lacI-type" evidence="4">
    <location>
        <begin position="9"/>
        <end position="63"/>
    </location>
</feature>
<dbReference type="Pfam" id="PF13377">
    <property type="entry name" value="Peripla_BP_3"/>
    <property type="match status" value="1"/>
</dbReference>
<dbReference type="InterPro" id="IPR010982">
    <property type="entry name" value="Lambda_DNA-bd_dom_sf"/>
</dbReference>